<evidence type="ECO:0000313" key="7">
    <source>
        <dbReference type="EMBL" id="MDN4074444.1"/>
    </source>
</evidence>
<dbReference type="InterPro" id="IPR006089">
    <property type="entry name" value="Acyl-CoA_DH_CS"/>
</dbReference>
<dbReference type="Gene3D" id="1.10.540.10">
    <property type="entry name" value="Acyl-CoA dehydrogenase/oxidase, N-terminal domain"/>
    <property type="match status" value="1"/>
</dbReference>
<reference evidence="7" key="1">
    <citation type="submission" date="2023-06" db="EMBL/GenBank/DDBJ databases">
        <title>Draft Genome Sequences of Representative Paenibacillus Polymyxa, Bacillus cereus, Fictibacillus sp., and Brevibacillus agri Strains Isolated from Amazonian Dark Earth.</title>
        <authorList>
            <person name="Pellegrinetti T.A."/>
            <person name="Cunha I.C.M."/>
            <person name="Chaves M.G."/>
            <person name="Freitas A.S."/>
            <person name="Silva A.V.R."/>
            <person name="Tsai S.M."/>
            <person name="Mendes L.W."/>
        </authorList>
    </citation>
    <scope>NUCLEOTIDE SEQUENCE</scope>
    <source>
        <strain evidence="7">CENA-BCM004</strain>
    </source>
</reference>
<dbReference type="InterPro" id="IPR009100">
    <property type="entry name" value="AcylCoA_DH/oxidase_NM_dom_sf"/>
</dbReference>
<dbReference type="InterPro" id="IPR036250">
    <property type="entry name" value="AcylCo_DH-like_C"/>
</dbReference>
<evidence type="ECO:0000313" key="8">
    <source>
        <dbReference type="Proteomes" id="UP001168694"/>
    </source>
</evidence>
<accession>A0ABT8E971</accession>
<dbReference type="Pfam" id="PF02771">
    <property type="entry name" value="Acyl-CoA_dh_N"/>
    <property type="match status" value="1"/>
</dbReference>
<name>A0ABT8E971_9BACL</name>
<dbReference type="InterPro" id="IPR009075">
    <property type="entry name" value="AcylCo_DH/oxidase_C"/>
</dbReference>
<dbReference type="InterPro" id="IPR037069">
    <property type="entry name" value="AcylCoA_DH/ox_N_sf"/>
</dbReference>
<evidence type="ECO:0000256" key="3">
    <source>
        <dbReference type="ARBA" id="ARBA00022630"/>
    </source>
</evidence>
<evidence type="ECO:0000259" key="6">
    <source>
        <dbReference type="Pfam" id="PF02771"/>
    </source>
</evidence>
<dbReference type="PIRSF" id="PIRSF016578">
    <property type="entry name" value="HsaA"/>
    <property type="match status" value="1"/>
</dbReference>
<evidence type="ECO:0000259" key="5">
    <source>
        <dbReference type="Pfam" id="PF00441"/>
    </source>
</evidence>
<feature type="domain" description="Acyl-CoA dehydrogenase/oxidase C-terminal" evidence="5">
    <location>
        <begin position="231"/>
        <end position="368"/>
    </location>
</feature>
<protein>
    <submittedName>
        <fullName evidence="7">Acyl-CoA dehydrogenase family protein</fullName>
    </submittedName>
</protein>
<keyword evidence="4" id="KW-0274">FAD</keyword>
<dbReference type="PANTHER" id="PTHR43884">
    <property type="entry name" value="ACYL-COA DEHYDROGENASE"/>
    <property type="match status" value="1"/>
</dbReference>
<evidence type="ECO:0000256" key="2">
    <source>
        <dbReference type="ARBA" id="ARBA00009347"/>
    </source>
</evidence>
<dbReference type="SUPFAM" id="SSF47203">
    <property type="entry name" value="Acyl-CoA dehydrogenase C-terminal domain-like"/>
    <property type="match status" value="1"/>
</dbReference>
<feature type="domain" description="Acyl-CoA dehydrogenase/oxidase N-terminal" evidence="6">
    <location>
        <begin position="9"/>
        <end position="83"/>
    </location>
</feature>
<comment type="similarity">
    <text evidence="2">Belongs to the acyl-CoA dehydrogenase family.</text>
</comment>
<comment type="cofactor">
    <cofactor evidence="1">
        <name>FAD</name>
        <dbReference type="ChEBI" id="CHEBI:57692"/>
    </cofactor>
</comment>
<keyword evidence="3" id="KW-0285">Flavoprotein</keyword>
<dbReference type="EMBL" id="JAUHLN010000003">
    <property type="protein sequence ID" value="MDN4074444.1"/>
    <property type="molecule type" value="Genomic_DNA"/>
</dbReference>
<dbReference type="PANTHER" id="PTHR43884:SF12">
    <property type="entry name" value="ISOVALERYL-COA DEHYDROGENASE, MITOCHONDRIAL-RELATED"/>
    <property type="match status" value="1"/>
</dbReference>
<dbReference type="SUPFAM" id="SSF56645">
    <property type="entry name" value="Acyl-CoA dehydrogenase NM domain-like"/>
    <property type="match status" value="1"/>
</dbReference>
<proteinExistence type="inferred from homology"/>
<dbReference type="RefSeq" id="WP_290400572.1">
    <property type="nucleotide sequence ID" value="NZ_JAUHLN010000003.1"/>
</dbReference>
<organism evidence="7 8">
    <name type="scientific">Fictibacillus terranigra</name>
    <dbReference type="NCBI Taxonomy" id="3058424"/>
    <lineage>
        <taxon>Bacteria</taxon>
        <taxon>Bacillati</taxon>
        <taxon>Bacillota</taxon>
        <taxon>Bacilli</taxon>
        <taxon>Bacillales</taxon>
        <taxon>Fictibacillaceae</taxon>
        <taxon>Fictibacillus</taxon>
    </lineage>
</organism>
<gene>
    <name evidence="7" type="ORF">QYF49_15790</name>
</gene>
<sequence length="394" mass="43473">MISFQPTVDEIAFRNLARNFAKEKLRPLARDFEEKRQVSDEISRGINELGFSALELPADWDGLELPLISQVQIVEALSAGDLGGVQGFRGPGEAASLFRLVPAHPLFNKIKKTTREKTWPAVAFLNGNKPNHSSSLRLELQSSGGGYLLNGTSRPLRMAKYAGYLLVGLKDTTGEQLLIWLEDHGQWRLLEGDYRLGLLASGFSKIQFHDTVITDEQVLAKGHEAKVLLSQMLTRTRVLEAAKEVGAMEAALDHAAVYTAQRKAFGQEIAKFQGVSFTLADMSIKTQAARHLVWQSALKVDDRDPEGEAASQSALQFAHQSLRFVTDCAVQLLGGHGYVQDFPVEKWMRDAQAQIIFTEGESELLLDHGERLIVGEERGGLHDFIQNVAASNPG</sequence>
<dbReference type="Pfam" id="PF00441">
    <property type="entry name" value="Acyl-CoA_dh_1"/>
    <property type="match status" value="1"/>
</dbReference>
<keyword evidence="8" id="KW-1185">Reference proteome</keyword>
<dbReference type="InterPro" id="IPR013786">
    <property type="entry name" value="AcylCoA_DH/ox_N"/>
</dbReference>
<dbReference type="Proteomes" id="UP001168694">
    <property type="component" value="Unassembled WGS sequence"/>
</dbReference>
<evidence type="ECO:0000256" key="1">
    <source>
        <dbReference type="ARBA" id="ARBA00001974"/>
    </source>
</evidence>
<evidence type="ECO:0000256" key="4">
    <source>
        <dbReference type="ARBA" id="ARBA00022827"/>
    </source>
</evidence>
<dbReference type="Gene3D" id="1.20.140.10">
    <property type="entry name" value="Butyryl-CoA Dehydrogenase, subunit A, domain 3"/>
    <property type="match status" value="1"/>
</dbReference>
<comment type="caution">
    <text evidence="7">The sequence shown here is derived from an EMBL/GenBank/DDBJ whole genome shotgun (WGS) entry which is preliminary data.</text>
</comment>
<dbReference type="PROSITE" id="PS00073">
    <property type="entry name" value="ACYL_COA_DH_2"/>
    <property type="match status" value="1"/>
</dbReference>